<feature type="compositionally biased region" description="Basic residues" evidence="1">
    <location>
        <begin position="10"/>
        <end position="22"/>
    </location>
</feature>
<sequence length="203" mass="21926">SVPQSEPTDKKHKKKSKNKRRPPLPQDVDTCPVVDCIQINILHCTESFCVDTTDSFEEGQPSKDKQPIAEKGSSVGCADETAQSEGGTDSPLDTCTLFTKETDKTRPKKGRNRAKKGKGKANSEAAEEHLSSLNSNNTREMVSGPVTNPESKPRGNTNLDAVGSTDEVTLCETFSKVTVGSSDERSGPVPEKDCDKKELSTTL</sequence>
<feature type="compositionally biased region" description="Polar residues" evidence="1">
    <location>
        <begin position="131"/>
        <end position="159"/>
    </location>
</feature>
<reference evidence="2" key="1">
    <citation type="submission" date="2021-03" db="EMBL/GenBank/DDBJ databases">
        <authorList>
            <person name="Tran Van P."/>
        </authorList>
    </citation>
    <scope>NUCLEOTIDE SEQUENCE</scope>
</reference>
<evidence type="ECO:0000313" key="2">
    <source>
        <dbReference type="EMBL" id="CAG2069538.1"/>
    </source>
</evidence>
<evidence type="ECO:0000313" key="3">
    <source>
        <dbReference type="Proteomes" id="UP001153148"/>
    </source>
</evidence>
<feature type="compositionally biased region" description="Polar residues" evidence="1">
    <location>
        <begin position="81"/>
        <end position="99"/>
    </location>
</feature>
<comment type="caution">
    <text evidence="2">The sequence shown here is derived from an EMBL/GenBank/DDBJ whole genome shotgun (WGS) entry which is preliminary data.</text>
</comment>
<feature type="region of interest" description="Disordered" evidence="1">
    <location>
        <begin position="54"/>
        <end position="203"/>
    </location>
</feature>
<feature type="compositionally biased region" description="Basic and acidic residues" evidence="1">
    <location>
        <begin position="182"/>
        <end position="203"/>
    </location>
</feature>
<protein>
    <recommendedName>
        <fullName evidence="4">Breast cancer susceptibility 1</fullName>
    </recommendedName>
</protein>
<dbReference type="EMBL" id="CAJPIN010149038">
    <property type="protein sequence ID" value="CAG2069538.1"/>
    <property type="molecule type" value="Genomic_DNA"/>
</dbReference>
<accession>A0ABN7PPC3</accession>
<organism evidence="2 3">
    <name type="scientific">Timema podura</name>
    <name type="common">Walking stick</name>
    <dbReference type="NCBI Taxonomy" id="61482"/>
    <lineage>
        <taxon>Eukaryota</taxon>
        <taxon>Metazoa</taxon>
        <taxon>Ecdysozoa</taxon>
        <taxon>Arthropoda</taxon>
        <taxon>Hexapoda</taxon>
        <taxon>Insecta</taxon>
        <taxon>Pterygota</taxon>
        <taxon>Neoptera</taxon>
        <taxon>Polyneoptera</taxon>
        <taxon>Phasmatodea</taxon>
        <taxon>Timematodea</taxon>
        <taxon>Timematoidea</taxon>
        <taxon>Timematidae</taxon>
        <taxon>Timema</taxon>
    </lineage>
</organism>
<dbReference type="Proteomes" id="UP001153148">
    <property type="component" value="Unassembled WGS sequence"/>
</dbReference>
<feature type="region of interest" description="Disordered" evidence="1">
    <location>
        <begin position="1"/>
        <end position="30"/>
    </location>
</feature>
<feature type="non-terminal residue" evidence="2">
    <location>
        <position position="203"/>
    </location>
</feature>
<evidence type="ECO:0008006" key="4">
    <source>
        <dbReference type="Google" id="ProtNLM"/>
    </source>
</evidence>
<proteinExistence type="predicted"/>
<name>A0ABN7PPC3_TIMPD</name>
<gene>
    <name evidence="2" type="ORF">TPAB3V08_LOCUS16480</name>
</gene>
<keyword evidence="3" id="KW-1185">Reference proteome</keyword>
<feature type="non-terminal residue" evidence="2">
    <location>
        <position position="1"/>
    </location>
</feature>
<evidence type="ECO:0000256" key="1">
    <source>
        <dbReference type="SAM" id="MobiDB-lite"/>
    </source>
</evidence>
<feature type="compositionally biased region" description="Basic residues" evidence="1">
    <location>
        <begin position="106"/>
        <end position="119"/>
    </location>
</feature>